<feature type="domain" description="SnoaL-like" evidence="1">
    <location>
        <begin position="9"/>
        <end position="149"/>
    </location>
</feature>
<reference evidence="3" key="1">
    <citation type="journal article" date="2019" name="Int. J. Syst. Evol. Microbiol.">
        <title>The Global Catalogue of Microorganisms (GCM) 10K type strain sequencing project: providing services to taxonomists for standard genome sequencing and annotation.</title>
        <authorList>
            <consortium name="The Broad Institute Genomics Platform"/>
            <consortium name="The Broad Institute Genome Sequencing Center for Infectious Disease"/>
            <person name="Wu L."/>
            <person name="Ma J."/>
        </authorList>
    </citation>
    <scope>NUCLEOTIDE SEQUENCE [LARGE SCALE GENOMIC DNA]</scope>
    <source>
        <strain evidence="3">CGMCC 4.7020</strain>
    </source>
</reference>
<dbReference type="EMBL" id="JBHTMM010000173">
    <property type="protein sequence ID" value="MFD1313232.1"/>
    <property type="molecule type" value="Genomic_DNA"/>
</dbReference>
<keyword evidence="3" id="KW-1185">Reference proteome</keyword>
<sequence>MPTDTDIRYLLDRIAIQDLIAKYGLGQDLHQGNNNDQDLLAQWAEVFSPDAIIDASDVGQSAEIGLEDYIDFMRGADRKGTEGLGKLFGLWQHREGYATVTLDGDTATATSPFFHTHETRDGQANVIHTGLWHDRLERRPQGWRIVHRRVENGFFHTFARIANPHDLTER</sequence>
<proteinExistence type="predicted"/>
<dbReference type="Gene3D" id="3.10.450.50">
    <property type="match status" value="1"/>
</dbReference>
<evidence type="ECO:0000313" key="3">
    <source>
        <dbReference type="Proteomes" id="UP001597058"/>
    </source>
</evidence>
<name>A0ABW3XUS5_9ACTN</name>
<dbReference type="Proteomes" id="UP001597058">
    <property type="component" value="Unassembled WGS sequence"/>
</dbReference>
<dbReference type="InterPro" id="IPR032710">
    <property type="entry name" value="NTF2-like_dom_sf"/>
</dbReference>
<dbReference type="RefSeq" id="WP_381232752.1">
    <property type="nucleotide sequence ID" value="NZ_JBHSKH010000004.1"/>
</dbReference>
<protein>
    <submittedName>
        <fullName evidence="2">Nuclear transport factor 2 family protein</fullName>
    </submittedName>
</protein>
<gene>
    <name evidence="2" type="ORF">ACFQ5X_46815</name>
</gene>
<dbReference type="SUPFAM" id="SSF54427">
    <property type="entry name" value="NTF2-like"/>
    <property type="match status" value="1"/>
</dbReference>
<evidence type="ECO:0000259" key="1">
    <source>
        <dbReference type="Pfam" id="PF13577"/>
    </source>
</evidence>
<accession>A0ABW3XUS5</accession>
<dbReference type="InterPro" id="IPR037401">
    <property type="entry name" value="SnoaL-like"/>
</dbReference>
<dbReference type="Pfam" id="PF13577">
    <property type="entry name" value="SnoaL_4"/>
    <property type="match status" value="1"/>
</dbReference>
<comment type="caution">
    <text evidence="2">The sequence shown here is derived from an EMBL/GenBank/DDBJ whole genome shotgun (WGS) entry which is preliminary data.</text>
</comment>
<evidence type="ECO:0000313" key="2">
    <source>
        <dbReference type="EMBL" id="MFD1313232.1"/>
    </source>
</evidence>
<organism evidence="2 3">
    <name type="scientific">Streptomyces kaempferi</name>
    <dbReference type="NCBI Taxonomy" id="333725"/>
    <lineage>
        <taxon>Bacteria</taxon>
        <taxon>Bacillati</taxon>
        <taxon>Actinomycetota</taxon>
        <taxon>Actinomycetes</taxon>
        <taxon>Kitasatosporales</taxon>
        <taxon>Streptomycetaceae</taxon>
        <taxon>Streptomyces</taxon>
    </lineage>
</organism>